<name>A0ABP8XQU1_9PSEU</name>
<dbReference type="Gene3D" id="3.30.450.40">
    <property type="match status" value="1"/>
</dbReference>
<evidence type="ECO:0000313" key="4">
    <source>
        <dbReference type="Proteomes" id="UP001500325"/>
    </source>
</evidence>
<reference evidence="4" key="1">
    <citation type="journal article" date="2019" name="Int. J. Syst. Evol. Microbiol.">
        <title>The Global Catalogue of Microorganisms (GCM) 10K type strain sequencing project: providing services to taxonomists for standard genome sequencing and annotation.</title>
        <authorList>
            <consortium name="The Broad Institute Genomics Platform"/>
            <consortium name="The Broad Institute Genome Sequencing Center for Infectious Disease"/>
            <person name="Wu L."/>
            <person name="Ma J."/>
        </authorList>
    </citation>
    <scope>NUCLEOTIDE SEQUENCE [LARGE SCALE GENOMIC DNA]</scope>
    <source>
        <strain evidence="4">JCM 18055</strain>
    </source>
</reference>
<dbReference type="EMBL" id="BAABIC010000031">
    <property type="protein sequence ID" value="GAA4711348.1"/>
    <property type="molecule type" value="Genomic_DNA"/>
</dbReference>
<protein>
    <submittedName>
        <fullName evidence="3">GAF domain-containing protein</fullName>
    </submittedName>
</protein>
<evidence type="ECO:0000259" key="2">
    <source>
        <dbReference type="SMART" id="SM00065"/>
    </source>
</evidence>
<evidence type="ECO:0000256" key="1">
    <source>
        <dbReference type="ARBA" id="ARBA00006754"/>
    </source>
</evidence>
<dbReference type="Pfam" id="PF13556">
    <property type="entry name" value="HTH_30"/>
    <property type="match status" value="1"/>
</dbReference>
<dbReference type="PANTHER" id="PTHR33744">
    <property type="entry name" value="CARBOHYDRATE DIACID REGULATOR"/>
    <property type="match status" value="1"/>
</dbReference>
<dbReference type="Pfam" id="PF17853">
    <property type="entry name" value="GGDEF_2"/>
    <property type="match status" value="1"/>
</dbReference>
<dbReference type="InterPro" id="IPR042070">
    <property type="entry name" value="PucR_C-HTH_sf"/>
</dbReference>
<dbReference type="SUPFAM" id="SSF55781">
    <property type="entry name" value="GAF domain-like"/>
    <property type="match status" value="1"/>
</dbReference>
<accession>A0ABP8XQU1</accession>
<feature type="domain" description="GAF" evidence="2">
    <location>
        <begin position="131"/>
        <end position="283"/>
    </location>
</feature>
<dbReference type="InterPro" id="IPR003018">
    <property type="entry name" value="GAF"/>
</dbReference>
<organism evidence="3 4">
    <name type="scientific">Pseudonocardia yuanmonensis</name>
    <dbReference type="NCBI Taxonomy" id="1095914"/>
    <lineage>
        <taxon>Bacteria</taxon>
        <taxon>Bacillati</taxon>
        <taxon>Actinomycetota</taxon>
        <taxon>Actinomycetes</taxon>
        <taxon>Pseudonocardiales</taxon>
        <taxon>Pseudonocardiaceae</taxon>
        <taxon>Pseudonocardia</taxon>
    </lineage>
</organism>
<comment type="similarity">
    <text evidence="1">Belongs to the CdaR family.</text>
</comment>
<comment type="caution">
    <text evidence="3">The sequence shown here is derived from an EMBL/GenBank/DDBJ whole genome shotgun (WGS) entry which is preliminary data.</text>
</comment>
<keyword evidence="4" id="KW-1185">Reference proteome</keyword>
<dbReference type="InterPro" id="IPR029016">
    <property type="entry name" value="GAF-like_dom_sf"/>
</dbReference>
<evidence type="ECO:0000313" key="3">
    <source>
        <dbReference type="EMBL" id="GAA4711348.1"/>
    </source>
</evidence>
<gene>
    <name evidence="3" type="ORF">GCM10023215_62030</name>
</gene>
<dbReference type="InterPro" id="IPR051448">
    <property type="entry name" value="CdaR-like_regulators"/>
</dbReference>
<dbReference type="InterPro" id="IPR025736">
    <property type="entry name" value="PucR_C-HTH_dom"/>
</dbReference>
<dbReference type="Gene3D" id="1.10.10.2840">
    <property type="entry name" value="PucR C-terminal helix-turn-helix domain"/>
    <property type="match status" value="1"/>
</dbReference>
<dbReference type="InterPro" id="IPR041522">
    <property type="entry name" value="CdaR_GGDEF"/>
</dbReference>
<dbReference type="Pfam" id="PF13185">
    <property type="entry name" value="GAF_2"/>
    <property type="match status" value="1"/>
</dbReference>
<sequence>MLLYADGIHRGRIRCPDRGPRRRYAGRVVHVPVPHSHLAKCYRPDGPFTIMTRMTALSFLKLLAEDAPAQDFDALVQQARQAAAPASTVAELEEARELALDVRHILETSRRREAELAALYETAGDLAARTELRSVLEAIVTRARRLLGSDLSYMTLVDEEVGDTYYTTITDGGTSALFRRLRVPMGDGLGGLVAQTGVPYATASYFTDDGFRHTAAADAAAREEGLVAILGVPLLVEQRVIGVLFAGYRAERPFPPTDVALLSSFAAHAAVAVEKARMRSQMQTALDELEIASGLLKERNADIERAAQAHDRLAALVLHGGDLAEVAQEVRNLLGGEVAVVDDSETLVVATSTEAISAATIAEVLATSRSSPRTYVGDGVCSTSVTAGTDLLSHLILVRPEPADEVDQQILERAALVTGLLLLFRRSLAETESRVRGELFEDILLDHARHGMSERARHLGVDLHAGYTVLVAELPEERDRLVRTAAELASTHHGLSTVHGGRLILALPRPDVRETAELVSATLHRASGRRPTIGAAGPVVGPNEIRSARAEAETCLDALLALGSSGRYAQTSDIGFVGLLLGKERNVKGFVRSVLGPVLDYDARRRTELEATLRTFYGCNGNTNQTAAVLQLHPKTVSQRLDRINRLLEGGTDDSASRLQVELALHLRLVCAHLDPGAS</sequence>
<dbReference type="SMART" id="SM00065">
    <property type="entry name" value="GAF"/>
    <property type="match status" value="1"/>
</dbReference>
<dbReference type="Proteomes" id="UP001500325">
    <property type="component" value="Unassembled WGS sequence"/>
</dbReference>
<dbReference type="PANTHER" id="PTHR33744:SF1">
    <property type="entry name" value="DNA-BINDING TRANSCRIPTIONAL ACTIVATOR ADER"/>
    <property type="match status" value="1"/>
</dbReference>
<proteinExistence type="inferred from homology"/>